<evidence type="ECO:0000259" key="1">
    <source>
        <dbReference type="Pfam" id="PF02720"/>
    </source>
</evidence>
<dbReference type="Proteomes" id="UP000077868">
    <property type="component" value="Chromosome"/>
</dbReference>
<feature type="domain" description="DUF222" evidence="1">
    <location>
        <begin position="76"/>
        <end position="350"/>
    </location>
</feature>
<dbReference type="EMBL" id="CP015079">
    <property type="protein sequence ID" value="ANH37529.1"/>
    <property type="molecule type" value="Genomic_DNA"/>
</dbReference>
<dbReference type="OrthoDB" id="3799569at2"/>
<dbReference type="InterPro" id="IPR003870">
    <property type="entry name" value="DUF222"/>
</dbReference>
<accession>A0A1A9GGS4</accession>
<evidence type="ECO:0000313" key="2">
    <source>
        <dbReference type="EMBL" id="ANH37529.1"/>
    </source>
</evidence>
<dbReference type="KEGG" id="ndk:I601_1087"/>
<gene>
    <name evidence="2" type="ORF">I601_1087</name>
</gene>
<reference evidence="2 3" key="1">
    <citation type="submission" date="2016-03" db="EMBL/GenBank/DDBJ databases">
        <title>Complete genome sequence of a soil Actinobacterium, Nocardioides dokdonensis FR1436.</title>
        <authorList>
            <person name="Kwon S.-K."/>
            <person name="Kim K."/>
            <person name="Kim J.F."/>
        </authorList>
    </citation>
    <scope>NUCLEOTIDE SEQUENCE [LARGE SCALE GENOMIC DNA]</scope>
    <source>
        <strain evidence="2 3">FR1436</strain>
    </source>
</reference>
<dbReference type="Pfam" id="PF02720">
    <property type="entry name" value="DUF222"/>
    <property type="match status" value="1"/>
</dbReference>
<dbReference type="AlphaFoldDB" id="A0A1A9GGS4"/>
<organism evidence="2 3">
    <name type="scientific">Nocardioides dokdonensis FR1436</name>
    <dbReference type="NCBI Taxonomy" id="1300347"/>
    <lineage>
        <taxon>Bacteria</taxon>
        <taxon>Bacillati</taxon>
        <taxon>Actinomycetota</taxon>
        <taxon>Actinomycetes</taxon>
        <taxon>Propionibacteriales</taxon>
        <taxon>Nocardioidaceae</taxon>
        <taxon>Nocardioides</taxon>
    </lineage>
</organism>
<name>A0A1A9GGS4_9ACTN</name>
<evidence type="ECO:0000313" key="3">
    <source>
        <dbReference type="Proteomes" id="UP000077868"/>
    </source>
</evidence>
<dbReference type="RefSeq" id="WP_084527181.1">
    <property type="nucleotide sequence ID" value="NZ_CP015079.1"/>
</dbReference>
<dbReference type="STRING" id="1300347.I601_1087"/>
<dbReference type="InterPro" id="IPR003615">
    <property type="entry name" value="HNH_nuc"/>
</dbReference>
<dbReference type="CDD" id="cd00085">
    <property type="entry name" value="HNHc"/>
    <property type="match status" value="1"/>
</dbReference>
<dbReference type="PATRIC" id="fig|1300347.3.peg.1087"/>
<proteinExistence type="predicted"/>
<sequence length="464" mass="51135">MLGTQALEDMSEDQVLDAASRHADLLQRSEVGLLEVAYQWAVLHSVDRLDPHQARLPGREQGRRYGGTGVSEVSEFAAAELGARIGRTTHAAIALIADAQDLRHRHPVLWARVQAGEVRASYARHVVTRTRELSLAEAAHVDAEVAESADGRIPWTRFEALVAGKVATAAPALAREKEERAKKARFAKIIGRGEHGMASFRIRADIATITALDTAITTRAAQLARVLPDEPGAHDEDDETRTDERSITIDDRRVLAALQLATGTSPDQTPRVDVTLMVHLDGRGERELDAHGHPLEPIARLEGHGPLTTTWLRETLGPRARFRIQPVIDLAHQVPVDAYEIPARHRQAVRLMTPADTFPYATCTSDRMQIDHTVPYLPHGTGGPSVLGNYGPLTTTHHRIKTHGGWQVHQPVPGIYLWQDPHGAHYLVDHTGTRRLPQTPGRPQPTSTFEIYEPDLQIDLAYAA</sequence>
<keyword evidence="3" id="KW-1185">Reference proteome</keyword>
<protein>
    <recommendedName>
        <fullName evidence="1">DUF222 domain-containing protein</fullName>
    </recommendedName>
</protein>